<dbReference type="GO" id="GO:0003676">
    <property type="term" value="F:nucleic acid binding"/>
    <property type="evidence" value="ECO:0007669"/>
    <property type="project" value="InterPro"/>
</dbReference>
<accession>A0A803QHL3</accession>
<sequence>MFSDDVILFGQETIKEAQAFMAFLQKYCSWSGQAINLQKLTVYFSKGVPRNQGNEITSLLGMSKMKNDATYLGIPLFRSKNRSKDMQYLVRKVLARIDGWKSRLLSKVGRACLIQSVGTSIPIYIAASEVIPSRIANKMEQCLRNFWWGDNEKKKSFHTISWSSICKSKFKGGLGFRKIKNINSALLLKWGWKLITDPHNLWSSIMNEKYLKGRDLFDAELKGTESMLWKAILRTRSLLKEGLCRKIRDGRSTSIWFDAWVPNGEHMPQPLLDATQRANLDQSNWDWKILWNSPTHGMLKMLWWQLMRDALPTREKIGMAISLQTRGCPICEEGEETTLHLFWECYFAKEIWFGSLWGMRADHLHYLNWTDWMSWFHDQMHRQQNLSFDEFMLGALCIFQVIWEARNEVVHGTRLRPIMEVINSVNRLYKDHLSRWKPNAKERVNKRTTKLGWWNCCTNVSIQTNQSFEAAVFRVYMDRIVAIYSERFSATDPTLVEATILASATEFARANFKGKVAFYCDNEVVVSNCSNTCNTNRNIDIMGVADRFKSAVRSLDEFKLKKIDRNCNYMAHM</sequence>
<evidence type="ECO:0000313" key="3">
    <source>
        <dbReference type="Proteomes" id="UP000596661"/>
    </source>
</evidence>
<proteinExistence type="predicted"/>
<dbReference type="InterPro" id="IPR002156">
    <property type="entry name" value="RNaseH_domain"/>
</dbReference>
<dbReference type="EMBL" id="UZAU01000740">
    <property type="status" value="NOT_ANNOTATED_CDS"/>
    <property type="molecule type" value="Genomic_DNA"/>
</dbReference>
<dbReference type="PANTHER" id="PTHR33116">
    <property type="entry name" value="REVERSE TRANSCRIPTASE ZINC-BINDING DOMAIN-CONTAINING PROTEIN-RELATED-RELATED"/>
    <property type="match status" value="1"/>
</dbReference>
<feature type="domain" description="Reverse transcriptase" evidence="1">
    <location>
        <begin position="1"/>
        <end position="76"/>
    </location>
</feature>
<protein>
    <recommendedName>
        <fullName evidence="1">Reverse transcriptase domain-containing protein</fullName>
    </recommendedName>
</protein>
<dbReference type="InterPro" id="IPR026960">
    <property type="entry name" value="RVT-Znf"/>
</dbReference>
<dbReference type="EnsemblPlants" id="evm.model.09.860">
    <property type="protein sequence ID" value="cds.evm.model.09.860"/>
    <property type="gene ID" value="evm.TU.09.860"/>
</dbReference>
<evidence type="ECO:0000259" key="1">
    <source>
        <dbReference type="PROSITE" id="PS50878"/>
    </source>
</evidence>
<keyword evidence="3" id="KW-1185">Reference proteome</keyword>
<dbReference type="OMA" id="RTELMIW"/>
<dbReference type="Pfam" id="PF13966">
    <property type="entry name" value="zf-RVT"/>
    <property type="match status" value="1"/>
</dbReference>
<dbReference type="GO" id="GO:0004523">
    <property type="term" value="F:RNA-DNA hybrid ribonuclease activity"/>
    <property type="evidence" value="ECO:0007669"/>
    <property type="project" value="InterPro"/>
</dbReference>
<dbReference type="Proteomes" id="UP000596661">
    <property type="component" value="Chromosome 9"/>
</dbReference>
<dbReference type="Pfam" id="PF13456">
    <property type="entry name" value="RVT_3"/>
    <property type="match status" value="1"/>
</dbReference>
<reference evidence="2" key="1">
    <citation type="submission" date="2018-11" db="EMBL/GenBank/DDBJ databases">
        <authorList>
            <person name="Grassa J C."/>
        </authorList>
    </citation>
    <scope>NUCLEOTIDE SEQUENCE [LARGE SCALE GENOMIC DNA]</scope>
</reference>
<dbReference type="PANTHER" id="PTHR33116:SF86">
    <property type="entry name" value="REVERSE TRANSCRIPTASE DOMAIN-CONTAINING PROTEIN"/>
    <property type="match status" value="1"/>
</dbReference>
<dbReference type="PROSITE" id="PS50878">
    <property type="entry name" value="RT_POL"/>
    <property type="match status" value="1"/>
</dbReference>
<reference evidence="2" key="2">
    <citation type="submission" date="2021-03" db="UniProtKB">
        <authorList>
            <consortium name="EnsemblPlants"/>
        </authorList>
    </citation>
    <scope>IDENTIFICATION</scope>
</reference>
<organism evidence="2 3">
    <name type="scientific">Cannabis sativa</name>
    <name type="common">Hemp</name>
    <name type="synonym">Marijuana</name>
    <dbReference type="NCBI Taxonomy" id="3483"/>
    <lineage>
        <taxon>Eukaryota</taxon>
        <taxon>Viridiplantae</taxon>
        <taxon>Streptophyta</taxon>
        <taxon>Embryophyta</taxon>
        <taxon>Tracheophyta</taxon>
        <taxon>Spermatophyta</taxon>
        <taxon>Magnoliopsida</taxon>
        <taxon>eudicotyledons</taxon>
        <taxon>Gunneridae</taxon>
        <taxon>Pentapetalae</taxon>
        <taxon>rosids</taxon>
        <taxon>fabids</taxon>
        <taxon>Rosales</taxon>
        <taxon>Cannabaceae</taxon>
        <taxon>Cannabis</taxon>
    </lineage>
</organism>
<name>A0A803QHL3_CANSA</name>
<dbReference type="InterPro" id="IPR000477">
    <property type="entry name" value="RT_dom"/>
</dbReference>
<evidence type="ECO:0000313" key="2">
    <source>
        <dbReference type="EnsemblPlants" id="cds.evm.model.09.860"/>
    </source>
</evidence>
<dbReference type="Gramene" id="evm.model.09.860">
    <property type="protein sequence ID" value="cds.evm.model.09.860"/>
    <property type="gene ID" value="evm.TU.09.860"/>
</dbReference>
<dbReference type="AlphaFoldDB" id="A0A803QHL3"/>